<dbReference type="PANTHER" id="PTHR43297">
    <property type="entry name" value="OLIGOPEPTIDE TRANSPORT ATP-BINDING PROTEIN APPD"/>
    <property type="match status" value="1"/>
</dbReference>
<dbReference type="GO" id="GO:0005524">
    <property type="term" value="F:ATP binding"/>
    <property type="evidence" value="ECO:0007669"/>
    <property type="project" value="UniProtKB-KW"/>
</dbReference>
<dbReference type="AlphaFoldDB" id="A0A9X2M8V7"/>
<evidence type="ECO:0000256" key="1">
    <source>
        <dbReference type="ARBA" id="ARBA00004202"/>
    </source>
</evidence>
<dbReference type="GO" id="GO:0015833">
    <property type="term" value="P:peptide transport"/>
    <property type="evidence" value="ECO:0007669"/>
    <property type="project" value="InterPro"/>
</dbReference>
<dbReference type="PANTHER" id="PTHR43297:SF2">
    <property type="entry name" value="DIPEPTIDE TRANSPORT ATP-BINDING PROTEIN DPPD"/>
    <property type="match status" value="1"/>
</dbReference>
<dbReference type="Pfam" id="PF00005">
    <property type="entry name" value="ABC_tran"/>
    <property type="match status" value="1"/>
</dbReference>
<name>A0A9X2M8V7_9FIRM</name>
<dbReference type="Pfam" id="PF08352">
    <property type="entry name" value="oligo_HPY"/>
    <property type="match status" value="1"/>
</dbReference>
<evidence type="ECO:0000313" key="10">
    <source>
        <dbReference type="Proteomes" id="UP001140817"/>
    </source>
</evidence>
<comment type="similarity">
    <text evidence="2">Belongs to the ABC transporter superfamily.</text>
</comment>
<gene>
    <name evidence="9" type="ORF">NSA58_02975</name>
</gene>
<dbReference type="GO" id="GO:0005886">
    <property type="term" value="C:plasma membrane"/>
    <property type="evidence" value="ECO:0007669"/>
    <property type="project" value="UniProtKB-SubCell"/>
</dbReference>
<keyword evidence="3" id="KW-0813">Transport</keyword>
<dbReference type="PROSITE" id="PS50893">
    <property type="entry name" value="ABC_TRANSPORTER_2"/>
    <property type="match status" value="1"/>
</dbReference>
<accession>A0A9X2M8V7</accession>
<evidence type="ECO:0000256" key="7">
    <source>
        <dbReference type="ARBA" id="ARBA00023136"/>
    </source>
</evidence>
<dbReference type="InterPro" id="IPR003593">
    <property type="entry name" value="AAA+_ATPase"/>
</dbReference>
<evidence type="ECO:0000256" key="5">
    <source>
        <dbReference type="ARBA" id="ARBA00022741"/>
    </source>
</evidence>
<dbReference type="InterPro" id="IPR017871">
    <property type="entry name" value="ABC_transporter-like_CS"/>
</dbReference>
<comment type="subcellular location">
    <subcellularLocation>
        <location evidence="1">Cell membrane</location>
        <topology evidence="1">Peripheral membrane protein</topology>
    </subcellularLocation>
</comment>
<dbReference type="InterPro" id="IPR003439">
    <property type="entry name" value="ABC_transporter-like_ATP-bd"/>
</dbReference>
<organism evidence="9 10">
    <name type="scientific">Terrisporobacter muris</name>
    <dbReference type="NCBI Taxonomy" id="2963284"/>
    <lineage>
        <taxon>Bacteria</taxon>
        <taxon>Bacillati</taxon>
        <taxon>Bacillota</taxon>
        <taxon>Clostridia</taxon>
        <taxon>Peptostreptococcales</taxon>
        <taxon>Peptostreptococcaceae</taxon>
        <taxon>Terrisporobacter</taxon>
    </lineage>
</organism>
<protein>
    <submittedName>
        <fullName evidence="9">ABC transporter ATP-binding protein</fullName>
    </submittedName>
</protein>
<dbReference type="InterPro" id="IPR013563">
    <property type="entry name" value="Oligopep_ABC_C"/>
</dbReference>
<evidence type="ECO:0000259" key="8">
    <source>
        <dbReference type="PROSITE" id="PS50893"/>
    </source>
</evidence>
<keyword evidence="5" id="KW-0547">Nucleotide-binding</keyword>
<feature type="domain" description="ABC transporter" evidence="8">
    <location>
        <begin position="5"/>
        <end position="255"/>
    </location>
</feature>
<dbReference type="RefSeq" id="WP_074079998.1">
    <property type="nucleotide sequence ID" value="NZ_JANKBY010000018.1"/>
</dbReference>
<dbReference type="CDD" id="cd03257">
    <property type="entry name" value="ABC_NikE_OppD_transporters"/>
    <property type="match status" value="1"/>
</dbReference>
<comment type="caution">
    <text evidence="9">The sequence shown here is derived from an EMBL/GenBank/DDBJ whole genome shotgun (WGS) entry which is preliminary data.</text>
</comment>
<dbReference type="Proteomes" id="UP001140817">
    <property type="component" value="Unassembled WGS sequence"/>
</dbReference>
<dbReference type="InterPro" id="IPR050388">
    <property type="entry name" value="ABC_Ni/Peptide_Import"/>
</dbReference>
<dbReference type="GO" id="GO:0016887">
    <property type="term" value="F:ATP hydrolysis activity"/>
    <property type="evidence" value="ECO:0007669"/>
    <property type="project" value="InterPro"/>
</dbReference>
<evidence type="ECO:0000256" key="4">
    <source>
        <dbReference type="ARBA" id="ARBA00022475"/>
    </source>
</evidence>
<dbReference type="EMBL" id="JANKBY010000018">
    <property type="protein sequence ID" value="MCR1821741.1"/>
    <property type="molecule type" value="Genomic_DNA"/>
</dbReference>
<evidence type="ECO:0000256" key="2">
    <source>
        <dbReference type="ARBA" id="ARBA00005417"/>
    </source>
</evidence>
<keyword evidence="10" id="KW-1185">Reference proteome</keyword>
<evidence type="ECO:0000313" key="9">
    <source>
        <dbReference type="EMBL" id="MCR1821741.1"/>
    </source>
</evidence>
<dbReference type="Gene3D" id="3.40.50.300">
    <property type="entry name" value="P-loop containing nucleotide triphosphate hydrolases"/>
    <property type="match status" value="1"/>
</dbReference>
<dbReference type="PROSITE" id="PS00211">
    <property type="entry name" value="ABC_TRANSPORTER_1"/>
    <property type="match status" value="1"/>
</dbReference>
<dbReference type="FunFam" id="3.40.50.300:FF:000016">
    <property type="entry name" value="Oligopeptide ABC transporter ATP-binding component"/>
    <property type="match status" value="1"/>
</dbReference>
<keyword evidence="7" id="KW-0472">Membrane</keyword>
<reference evidence="9" key="1">
    <citation type="submission" date="2022-07" db="EMBL/GenBank/DDBJ databases">
        <title>Enhanced cultured diversity of the mouse gut microbiota enables custom-made synthetic communities.</title>
        <authorList>
            <person name="Afrizal A."/>
        </authorList>
    </citation>
    <scope>NUCLEOTIDE SEQUENCE</scope>
    <source>
        <strain evidence="9">DSM 29186</strain>
    </source>
</reference>
<sequence length="323" mass="35820">MSNILEVNNLRTSFFTKKGEVQAVRNVSFKVGRKEIVGLVGESGSGKSITSKSIMGLISHPGKIVDGEILFEGKDLAKLDEKEMRKIRGNEISMVFQDPMTALNPLIKVGKQISEILIRHQNLNKNEAREKAIELLKMVGIPSPEVRVDNYPHEFSGGMRQRVCIAMAMSSSPRLLIADEPTTALDVTIQAQILRLIKKLNSENENSTILITHDLGVVYNTCDKVIVMYGGQIMETGTVAEIFSNAKHPYTIGLLKSIPKRNNCEKERLVPIQGAPPSLLNPQSGCPFYDRCDEKRDVCKNTITTKVLSETHEVNCALVSEDE</sequence>
<keyword evidence="4" id="KW-1003">Cell membrane</keyword>
<proteinExistence type="inferred from homology"/>
<evidence type="ECO:0000256" key="6">
    <source>
        <dbReference type="ARBA" id="ARBA00022840"/>
    </source>
</evidence>
<dbReference type="SUPFAM" id="SSF52540">
    <property type="entry name" value="P-loop containing nucleoside triphosphate hydrolases"/>
    <property type="match status" value="1"/>
</dbReference>
<dbReference type="NCBIfam" id="TIGR01727">
    <property type="entry name" value="oligo_HPY"/>
    <property type="match status" value="1"/>
</dbReference>
<dbReference type="InterPro" id="IPR027417">
    <property type="entry name" value="P-loop_NTPase"/>
</dbReference>
<keyword evidence="6 9" id="KW-0067">ATP-binding</keyword>
<evidence type="ECO:0000256" key="3">
    <source>
        <dbReference type="ARBA" id="ARBA00022448"/>
    </source>
</evidence>
<dbReference type="SMART" id="SM00382">
    <property type="entry name" value="AAA"/>
    <property type="match status" value="1"/>
</dbReference>